<dbReference type="AlphaFoldDB" id="A0A1S1HIP1"/>
<dbReference type="RefSeq" id="WP_070934926.1">
    <property type="nucleotide sequence ID" value="NZ_MIPT01000001.1"/>
</dbReference>
<comment type="caution">
    <text evidence="1">The sequence shown here is derived from an EMBL/GenBank/DDBJ whole genome shotgun (WGS) entry which is preliminary data.</text>
</comment>
<proteinExistence type="predicted"/>
<keyword evidence="2" id="KW-1185">Reference proteome</keyword>
<accession>A0A1S1HIP1</accession>
<name>A0A1S1HIP1_9SPHN</name>
<organism evidence="1 2">
    <name type="scientific">Edaphosphingomonas haloaromaticamans</name>
    <dbReference type="NCBI Taxonomy" id="653954"/>
    <lineage>
        <taxon>Bacteria</taxon>
        <taxon>Pseudomonadati</taxon>
        <taxon>Pseudomonadota</taxon>
        <taxon>Alphaproteobacteria</taxon>
        <taxon>Sphingomonadales</taxon>
        <taxon>Rhizorhabdaceae</taxon>
        <taxon>Edaphosphingomonas</taxon>
    </lineage>
</organism>
<evidence type="ECO:0000313" key="2">
    <source>
        <dbReference type="Proteomes" id="UP000179467"/>
    </source>
</evidence>
<evidence type="ECO:0000313" key="1">
    <source>
        <dbReference type="EMBL" id="OHT21947.1"/>
    </source>
</evidence>
<dbReference type="Proteomes" id="UP000179467">
    <property type="component" value="Unassembled WGS sequence"/>
</dbReference>
<dbReference type="OrthoDB" id="7433176at2"/>
<gene>
    <name evidence="1" type="ORF">BHE75_03962</name>
</gene>
<sequence length="86" mass="9183">MDLDALLANYFGTADLASLDDAAFADGVDRLAIAFATETEPGRRFALWALLHGIGEAPDPAIAFEDDPRTRDAAITYARLADRAGD</sequence>
<reference evidence="1 2" key="1">
    <citation type="submission" date="2016-09" db="EMBL/GenBank/DDBJ databases">
        <title>Metabolic pathway, cell adaptation mechanisms and a novel monoxygenase revealed through proteogenomic-transcription analysis of a Sphingomonas haloaromaticamans strain degrading the fungicide ortho-phenylphenol.</title>
        <authorList>
            <person name="Perruchon C."/>
            <person name="Papadopoulou E.S."/>
            <person name="Rousidou C."/>
            <person name="Vasileiadis S."/>
            <person name="Tanou G."/>
            <person name="Amoutzias G."/>
            <person name="Molassiotis A."/>
            <person name="Karpouzas D.G."/>
        </authorList>
    </citation>
    <scope>NUCLEOTIDE SEQUENCE [LARGE SCALE GENOMIC DNA]</scope>
    <source>
        <strain evidence="1 2">P3</strain>
    </source>
</reference>
<dbReference type="EMBL" id="MIPT01000001">
    <property type="protein sequence ID" value="OHT21947.1"/>
    <property type="molecule type" value="Genomic_DNA"/>
</dbReference>
<protein>
    <submittedName>
        <fullName evidence="1">Uncharacterized protein</fullName>
    </submittedName>
</protein>